<dbReference type="SMART" id="SM00714">
    <property type="entry name" value="LITAF"/>
    <property type="match status" value="1"/>
</dbReference>
<feature type="compositionally biased region" description="Low complexity" evidence="6">
    <location>
        <begin position="14"/>
        <end position="25"/>
    </location>
</feature>
<evidence type="ECO:0000256" key="4">
    <source>
        <dbReference type="ARBA" id="ARBA00022833"/>
    </source>
</evidence>
<dbReference type="OrthoDB" id="5599753at2759"/>
<feature type="region of interest" description="Disordered" evidence="6">
    <location>
        <begin position="14"/>
        <end position="49"/>
    </location>
</feature>
<dbReference type="InterPro" id="IPR006629">
    <property type="entry name" value="LITAF"/>
</dbReference>
<dbReference type="AlphaFoldDB" id="A0A8H4AUQ7"/>
<feature type="domain" description="LITAF" evidence="8">
    <location>
        <begin position="43"/>
        <end position="125"/>
    </location>
</feature>
<evidence type="ECO:0000256" key="7">
    <source>
        <dbReference type="SAM" id="Phobius"/>
    </source>
</evidence>
<dbReference type="PROSITE" id="PS51837">
    <property type="entry name" value="LITAF"/>
    <property type="match status" value="1"/>
</dbReference>
<organism evidence="9 10">
    <name type="scientific">Gigaspora margarita</name>
    <dbReference type="NCBI Taxonomy" id="4874"/>
    <lineage>
        <taxon>Eukaryota</taxon>
        <taxon>Fungi</taxon>
        <taxon>Fungi incertae sedis</taxon>
        <taxon>Mucoromycota</taxon>
        <taxon>Glomeromycotina</taxon>
        <taxon>Glomeromycetes</taxon>
        <taxon>Diversisporales</taxon>
        <taxon>Gigasporaceae</taxon>
        <taxon>Gigaspora</taxon>
    </lineage>
</organism>
<protein>
    <submittedName>
        <fullName evidence="9">Lipopolysaccharide-induced tumor necrosis factor-alpha factor-like</fullName>
    </submittedName>
</protein>
<dbReference type="GO" id="GO:0016020">
    <property type="term" value="C:membrane"/>
    <property type="evidence" value="ECO:0007669"/>
    <property type="project" value="UniProtKB-SubCell"/>
</dbReference>
<evidence type="ECO:0000259" key="8">
    <source>
        <dbReference type="PROSITE" id="PS51837"/>
    </source>
</evidence>
<evidence type="ECO:0000313" key="10">
    <source>
        <dbReference type="Proteomes" id="UP000439903"/>
    </source>
</evidence>
<evidence type="ECO:0000313" key="9">
    <source>
        <dbReference type="EMBL" id="KAF0534786.1"/>
    </source>
</evidence>
<name>A0A8H4AUQ7_GIGMA</name>
<keyword evidence="10" id="KW-1185">Reference proteome</keyword>
<accession>A0A8H4AUQ7</accession>
<comment type="caution">
    <text evidence="9">The sequence shown here is derived from an EMBL/GenBank/DDBJ whole genome shotgun (WGS) entry which is preliminary data.</text>
</comment>
<dbReference type="Pfam" id="PF10601">
    <property type="entry name" value="zf-LITAF-like"/>
    <property type="match status" value="1"/>
</dbReference>
<dbReference type="Proteomes" id="UP000439903">
    <property type="component" value="Unassembled WGS sequence"/>
</dbReference>
<comment type="subcellular location">
    <subcellularLocation>
        <location evidence="1">Membrane</location>
        <topology evidence="1">Peripheral membrane protein</topology>
    </subcellularLocation>
</comment>
<evidence type="ECO:0000256" key="2">
    <source>
        <dbReference type="ARBA" id="ARBA00005975"/>
    </source>
</evidence>
<keyword evidence="7" id="KW-1133">Transmembrane helix</keyword>
<feature type="transmembrane region" description="Helical" evidence="7">
    <location>
        <begin position="81"/>
        <end position="103"/>
    </location>
</feature>
<evidence type="ECO:0000256" key="3">
    <source>
        <dbReference type="ARBA" id="ARBA00022723"/>
    </source>
</evidence>
<dbReference type="InterPro" id="IPR037519">
    <property type="entry name" value="LITAF_fam"/>
</dbReference>
<keyword evidence="4" id="KW-0862">Zinc</keyword>
<dbReference type="GO" id="GO:0008270">
    <property type="term" value="F:zinc ion binding"/>
    <property type="evidence" value="ECO:0007669"/>
    <property type="project" value="TreeGrafter"/>
</dbReference>
<keyword evidence="5 7" id="KW-0472">Membrane</keyword>
<comment type="similarity">
    <text evidence="2">Belongs to the CDIP1/LITAF family.</text>
</comment>
<evidence type="ECO:0000256" key="5">
    <source>
        <dbReference type="ARBA" id="ARBA00023136"/>
    </source>
</evidence>
<dbReference type="PANTHER" id="PTHR23292">
    <property type="entry name" value="LIPOPOLYSACCHARIDE-INDUCED TUMOR NECROSIS FACTOR-ALPHA FACTOR"/>
    <property type="match status" value="1"/>
</dbReference>
<gene>
    <name evidence="9" type="ORF">F8M41_009840</name>
</gene>
<keyword evidence="3" id="KW-0479">Metal-binding</keyword>
<evidence type="ECO:0000256" key="1">
    <source>
        <dbReference type="ARBA" id="ARBA00004170"/>
    </source>
</evidence>
<reference evidence="9 10" key="1">
    <citation type="journal article" date="2019" name="Environ. Microbiol.">
        <title>At the nexus of three kingdoms: the genome of the mycorrhizal fungus Gigaspora margarita provides insights into plant, endobacterial and fungal interactions.</title>
        <authorList>
            <person name="Venice F."/>
            <person name="Ghignone S."/>
            <person name="Salvioli di Fossalunga A."/>
            <person name="Amselem J."/>
            <person name="Novero M."/>
            <person name="Xianan X."/>
            <person name="Sedzielewska Toro K."/>
            <person name="Morin E."/>
            <person name="Lipzen A."/>
            <person name="Grigoriev I.V."/>
            <person name="Henrissat B."/>
            <person name="Martin F.M."/>
            <person name="Bonfante P."/>
        </authorList>
    </citation>
    <scope>NUCLEOTIDE SEQUENCE [LARGE SCALE GENOMIC DNA]</scope>
    <source>
        <strain evidence="9 10">BEG34</strain>
    </source>
</reference>
<keyword evidence="7" id="KW-0812">Transmembrane</keyword>
<dbReference type="PANTHER" id="PTHR23292:SF6">
    <property type="entry name" value="FI16602P1-RELATED"/>
    <property type="match status" value="1"/>
</dbReference>
<sequence length="126" mass="14093">MTSSFNLIKIDSSPSMSDSLLSTSSCEEHTGYDTSKLRNKKKRSIDSSFPSLKYPDFPVKTQCTSCSKLVTTQIHHKNGKFVYILAMGLFSLTVVLFWVPFVVDSCKDVTHSCPNCGNHLGTRHRL</sequence>
<evidence type="ECO:0000256" key="6">
    <source>
        <dbReference type="SAM" id="MobiDB-lite"/>
    </source>
</evidence>
<proteinExistence type="inferred from homology"/>
<dbReference type="EMBL" id="WTPW01000209">
    <property type="protein sequence ID" value="KAF0534786.1"/>
    <property type="molecule type" value="Genomic_DNA"/>
</dbReference>